<evidence type="ECO:0000313" key="6">
    <source>
        <dbReference type="EMBL" id="ORX45831.1"/>
    </source>
</evidence>
<comment type="caution">
    <text evidence="6">The sequence shown here is derived from an EMBL/GenBank/DDBJ whole genome shotgun (WGS) entry which is preliminary data.</text>
</comment>
<evidence type="ECO:0000256" key="5">
    <source>
        <dbReference type="SAM" id="Phobius"/>
    </source>
</evidence>
<gene>
    <name evidence="6" type="ORF">DM01DRAFT_1276495</name>
</gene>
<sequence length="98" mass="11285">DLRRTDKIVPYHLPPLTEDLSDWHNNFAMYLAMTGIFLRNQFTVIPWLAVFFGLASYLNGRKSVKSKDAVGSNNGIMIAVVSLVTFYINFFLMHRRAM</sequence>
<reference evidence="6 7" key="1">
    <citation type="submission" date="2016-07" db="EMBL/GenBank/DDBJ databases">
        <title>Pervasive Adenine N6-methylation of Active Genes in Fungi.</title>
        <authorList>
            <consortium name="DOE Joint Genome Institute"/>
            <person name="Mondo S.J."/>
            <person name="Dannebaum R.O."/>
            <person name="Kuo R.C."/>
            <person name="Labutti K."/>
            <person name="Haridas S."/>
            <person name="Kuo A."/>
            <person name="Salamov A."/>
            <person name="Ahrendt S.R."/>
            <person name="Lipzen A."/>
            <person name="Sullivan W."/>
            <person name="Andreopoulos W.B."/>
            <person name="Clum A."/>
            <person name="Lindquist E."/>
            <person name="Daum C."/>
            <person name="Ramamoorthy G.K."/>
            <person name="Gryganskyi A."/>
            <person name="Culley D."/>
            <person name="Magnuson J.K."/>
            <person name="James T.Y."/>
            <person name="O'Malley M.A."/>
            <person name="Stajich J.E."/>
            <person name="Spatafora J.W."/>
            <person name="Visel A."/>
            <person name="Grigoriev I.V."/>
        </authorList>
    </citation>
    <scope>NUCLEOTIDE SEQUENCE [LARGE SCALE GENOMIC DNA]</scope>
    <source>
        <strain evidence="6 7">NRRL 3301</strain>
    </source>
</reference>
<dbReference type="STRING" id="101127.A0A1X2G5S4"/>
<dbReference type="Pfam" id="PF03669">
    <property type="entry name" value="ASTER"/>
    <property type="match status" value="1"/>
</dbReference>
<name>A0A1X2G5S4_9FUNG</name>
<dbReference type="Proteomes" id="UP000242146">
    <property type="component" value="Unassembled WGS sequence"/>
</dbReference>
<dbReference type="EMBL" id="MCGT01000040">
    <property type="protein sequence ID" value="ORX45831.1"/>
    <property type="molecule type" value="Genomic_DNA"/>
</dbReference>
<dbReference type="GO" id="GO:0044183">
    <property type="term" value="F:protein folding chaperone"/>
    <property type="evidence" value="ECO:0007669"/>
    <property type="project" value="InterPro"/>
</dbReference>
<keyword evidence="4 5" id="KW-0472">Membrane</keyword>
<evidence type="ECO:0000256" key="1">
    <source>
        <dbReference type="ARBA" id="ARBA00004370"/>
    </source>
</evidence>
<comment type="subcellular location">
    <subcellularLocation>
        <location evidence="1">Membrane</location>
    </subcellularLocation>
</comment>
<keyword evidence="2 5" id="KW-0812">Transmembrane</keyword>
<keyword evidence="7" id="KW-1185">Reference proteome</keyword>
<feature type="non-terminal residue" evidence="6">
    <location>
        <position position="98"/>
    </location>
</feature>
<dbReference type="InterPro" id="IPR005351">
    <property type="entry name" value="ASTER"/>
</dbReference>
<evidence type="ECO:0000256" key="4">
    <source>
        <dbReference type="ARBA" id="ARBA00023136"/>
    </source>
</evidence>
<protein>
    <submittedName>
        <fullName evidence="6">Uncharacterized protein</fullName>
    </submittedName>
</protein>
<dbReference type="GO" id="GO:0005789">
    <property type="term" value="C:endoplasmic reticulum membrane"/>
    <property type="evidence" value="ECO:0007669"/>
    <property type="project" value="InterPro"/>
</dbReference>
<accession>A0A1X2G5S4</accession>
<organism evidence="6 7">
    <name type="scientific">Hesseltinella vesiculosa</name>
    <dbReference type="NCBI Taxonomy" id="101127"/>
    <lineage>
        <taxon>Eukaryota</taxon>
        <taxon>Fungi</taxon>
        <taxon>Fungi incertae sedis</taxon>
        <taxon>Mucoromycota</taxon>
        <taxon>Mucoromycotina</taxon>
        <taxon>Mucoromycetes</taxon>
        <taxon>Mucorales</taxon>
        <taxon>Cunninghamellaceae</taxon>
        <taxon>Hesseltinella</taxon>
    </lineage>
</organism>
<evidence type="ECO:0000256" key="3">
    <source>
        <dbReference type="ARBA" id="ARBA00022989"/>
    </source>
</evidence>
<feature type="transmembrane region" description="Helical" evidence="5">
    <location>
        <begin position="75"/>
        <end position="92"/>
    </location>
</feature>
<dbReference type="OrthoDB" id="284718at2759"/>
<keyword evidence="3 5" id="KW-1133">Transmembrane helix</keyword>
<dbReference type="GO" id="GO:0045048">
    <property type="term" value="P:protein insertion into ER membrane"/>
    <property type="evidence" value="ECO:0007669"/>
    <property type="project" value="InterPro"/>
</dbReference>
<feature type="transmembrane region" description="Helical" evidence="5">
    <location>
        <begin position="36"/>
        <end position="55"/>
    </location>
</feature>
<proteinExistence type="predicted"/>
<dbReference type="AlphaFoldDB" id="A0A1X2G5S4"/>
<evidence type="ECO:0000313" key="7">
    <source>
        <dbReference type="Proteomes" id="UP000242146"/>
    </source>
</evidence>
<evidence type="ECO:0000256" key="2">
    <source>
        <dbReference type="ARBA" id="ARBA00022692"/>
    </source>
</evidence>
<feature type="non-terminal residue" evidence="6">
    <location>
        <position position="1"/>
    </location>
</feature>